<dbReference type="InterPro" id="IPR040559">
    <property type="entry name" value="CdiA_C"/>
</dbReference>
<comment type="caution">
    <text evidence="4">The sequence shown here is derived from an EMBL/GenBank/DDBJ whole genome shotgun (WGS) entry which is preliminary data.</text>
</comment>
<dbReference type="InterPro" id="IPR033806">
    <property type="entry name" value="CDI_toxin_Bp1026b-like"/>
</dbReference>
<evidence type="ECO:0000313" key="4">
    <source>
        <dbReference type="EMBL" id="MUG44333.1"/>
    </source>
</evidence>
<dbReference type="Gene3D" id="3.55.50.10">
    <property type="entry name" value="Baseplate protein-like domains"/>
    <property type="match status" value="1"/>
</dbReference>
<evidence type="ECO:0000259" key="3">
    <source>
        <dbReference type="Pfam" id="PF18451"/>
    </source>
</evidence>
<dbReference type="OrthoDB" id="2490673at2"/>
<protein>
    <recommendedName>
        <fullName evidence="3">tRNA nuclease CdiA C-terminal domain-containing protein</fullName>
    </recommendedName>
</protein>
<dbReference type="Pfam" id="PF18451">
    <property type="entry name" value="CdiA_C"/>
    <property type="match status" value="1"/>
</dbReference>
<feature type="transmembrane region" description="Helical" evidence="2">
    <location>
        <begin position="713"/>
        <end position="735"/>
    </location>
</feature>
<evidence type="ECO:0000256" key="1">
    <source>
        <dbReference type="SAM" id="MobiDB-lite"/>
    </source>
</evidence>
<accession>A0A7X2YZI9</accession>
<sequence>MKLWRDIDGFQIELPYDLSTVRSFRIVRKFNDHARCYISTTMSEEQADLCLRNGTYRDSLLIRKSTEQGIDYLFAGGISNIDIQMEDGIPHVTIEGLSRTYEMDRHLESRSFQNKYLTYTDLIRHIAHLYPGGDAQNEATSPEATIGQLIVQYEETNWQFLKRLASRIGTVILPDVVMDAPRVYFGVPDFSWGKVIRSHHYSIIKDRENFLDIQANSDVSSALGESDFVSYRVHTNQYCQVGDNVSFKGQMWVVTESVVTYESGLIYYEYVLVQRAALRRKVRTNRAIQGVALEGRVMKRGNNMVKVHLDIDHDHDERGNWWFPYSPEGNNIFHCMPEEGARIKVYFPEGTEKKAIAINSVRGKSEEMKSRTVFQKPTTKVFHMPGAAKMELGEDGVLFEKNTVSLTLDGNDISLNATESILVVASNEIELGGQNVPEHIKLVADKTITFFTNTDQYMEIRPEYVGIKAKKVNFEKVEMDFLDMLTDEEIMELYIDQLLKDEISKAKQKKIEENYANSGQLSILELTKAEELEVRNNLSEKIRNEPGAKEKARTEISKLEPKEIQTQYKNKIEQSIPEPKKKSKKERAQEQQEYAEFYQDYIDIRSGKKAPPKQPSNPWKVLKEQLPIKELKAHIENQANDNEILRGLVDASKALSNSVDRWQERREEDRLNRLIPLVPEYLSKIPDEGIYYSRFTFEELIIKPRKLATELNLMFGVVAVVGAFFTAGGSLYLLAIANGVWGVAQIGVSTLQLKDLNDGILSDASLLGINQEMLDVTGAVLGFADLAIFANSALKGAKATFNAKYVNGVNDISPPKTKVWSEARRKLDDQLRRATEEGKSLLSEYSKLINRKNYDWVPVFDTGNGTVVGFKQLVRIGDEPLFMFSKSGGSGGFKLTEPSLPKGGKLTDEEIEMLTSKNKSPGHEKEFESARFLKEEGYDIKILQEDLLNGNGHGIKPGSNPDFIIEGSVFDCYAPETDKLKNIVKQIQTKTKSQANRVVLNLDNFPADIAELKGEILRKANPNGDLKHLQELLVIKDGEIIRWFWKGD</sequence>
<proteinExistence type="predicted"/>
<reference evidence="4 5" key="1">
    <citation type="submission" date="2019-11" db="EMBL/GenBank/DDBJ databases">
        <title>Draft genome sequences of five Paenibacillus species of dairy origin.</title>
        <authorList>
            <person name="Olajide A.M."/>
            <person name="Chen S."/>
            <person name="Lapointe G."/>
        </authorList>
    </citation>
    <scope>NUCLEOTIDE SEQUENCE [LARGE SCALE GENOMIC DNA]</scope>
    <source>
        <strain evidence="4 5">12CR55</strain>
    </source>
</reference>
<gene>
    <name evidence="4" type="ORF">GNP95_04895</name>
</gene>
<feature type="domain" description="tRNA nuclease CdiA C-terminal" evidence="3">
    <location>
        <begin position="960"/>
        <end position="1040"/>
    </location>
</feature>
<dbReference type="Proteomes" id="UP000447876">
    <property type="component" value="Unassembled WGS sequence"/>
</dbReference>
<dbReference type="RefSeq" id="WP_155609727.1">
    <property type="nucleotide sequence ID" value="NZ_WNZW01000001.1"/>
</dbReference>
<dbReference type="Gene3D" id="3.40.1350.120">
    <property type="match status" value="1"/>
</dbReference>
<keyword evidence="2" id="KW-0472">Membrane</keyword>
<dbReference type="CDD" id="cd13442">
    <property type="entry name" value="CDI_toxin_Bp1026b-like"/>
    <property type="match status" value="1"/>
</dbReference>
<dbReference type="EMBL" id="WNZW01000001">
    <property type="protein sequence ID" value="MUG44333.1"/>
    <property type="molecule type" value="Genomic_DNA"/>
</dbReference>
<keyword evidence="2" id="KW-0812">Transmembrane</keyword>
<name>A0A7X2YZI9_9BACL</name>
<dbReference type="SUPFAM" id="SSF69279">
    <property type="entry name" value="Phage tail proteins"/>
    <property type="match status" value="1"/>
</dbReference>
<keyword evidence="2" id="KW-1133">Transmembrane helix</keyword>
<dbReference type="AlphaFoldDB" id="A0A7X2YZI9"/>
<dbReference type="GO" id="GO:0004549">
    <property type="term" value="F:tRNA-specific ribonuclease activity"/>
    <property type="evidence" value="ECO:0007669"/>
    <property type="project" value="InterPro"/>
</dbReference>
<feature type="region of interest" description="Disordered" evidence="1">
    <location>
        <begin position="567"/>
        <end position="590"/>
    </location>
</feature>
<evidence type="ECO:0000313" key="5">
    <source>
        <dbReference type="Proteomes" id="UP000447876"/>
    </source>
</evidence>
<organism evidence="4 5">
    <name type="scientific">Paenibacillus woosongensis</name>
    <dbReference type="NCBI Taxonomy" id="307580"/>
    <lineage>
        <taxon>Bacteria</taxon>
        <taxon>Bacillati</taxon>
        <taxon>Bacillota</taxon>
        <taxon>Bacilli</taxon>
        <taxon>Bacillales</taxon>
        <taxon>Paenibacillaceae</taxon>
        <taxon>Paenibacillus</taxon>
    </lineage>
</organism>
<evidence type="ECO:0000256" key="2">
    <source>
        <dbReference type="SAM" id="Phobius"/>
    </source>
</evidence>